<keyword evidence="1" id="KW-0732">Signal</keyword>
<name>A0A1V9FYZ9_9BACT</name>
<evidence type="ECO:0000313" key="2">
    <source>
        <dbReference type="EMBL" id="OQP63562.1"/>
    </source>
</evidence>
<evidence type="ECO:0000313" key="3">
    <source>
        <dbReference type="Proteomes" id="UP000192796"/>
    </source>
</evidence>
<organism evidence="2 3">
    <name type="scientific">Niastella vici</name>
    <dbReference type="NCBI Taxonomy" id="1703345"/>
    <lineage>
        <taxon>Bacteria</taxon>
        <taxon>Pseudomonadati</taxon>
        <taxon>Bacteroidota</taxon>
        <taxon>Chitinophagia</taxon>
        <taxon>Chitinophagales</taxon>
        <taxon>Chitinophagaceae</taxon>
        <taxon>Niastella</taxon>
    </lineage>
</organism>
<accession>A0A1V9FYZ9</accession>
<dbReference type="AlphaFoldDB" id="A0A1V9FYZ9"/>
<keyword evidence="3" id="KW-1185">Reference proteome</keyword>
<evidence type="ECO:0008006" key="4">
    <source>
        <dbReference type="Google" id="ProtNLM"/>
    </source>
</evidence>
<dbReference type="EMBL" id="LVYD01000045">
    <property type="protein sequence ID" value="OQP63562.1"/>
    <property type="molecule type" value="Genomic_DNA"/>
</dbReference>
<gene>
    <name evidence="2" type="ORF">A3860_24795</name>
</gene>
<feature type="chain" id="PRO_5012551456" description="Lipocalin-like domain-containing protein" evidence="1">
    <location>
        <begin position="21"/>
        <end position="144"/>
    </location>
</feature>
<dbReference type="PROSITE" id="PS51257">
    <property type="entry name" value="PROKAR_LIPOPROTEIN"/>
    <property type="match status" value="1"/>
</dbReference>
<proteinExistence type="predicted"/>
<protein>
    <recommendedName>
        <fullName evidence="4">Lipocalin-like domain-containing protein</fullName>
    </recommendedName>
</protein>
<evidence type="ECO:0000256" key="1">
    <source>
        <dbReference type="SAM" id="SignalP"/>
    </source>
</evidence>
<sequence>MQYSRTFITLCVVATFLACAFSCKKDKKTKSDQLKQKWDLVIKYDTTYYSVFGPSDTSEYVGKPGDYINFGHDDTATFSQNGRILKYAYVFNDSAMTVQGYNFNIGNFNYKILTLTDDKLELYQIFYLNSRHDEWTKTHIYLKR</sequence>
<reference evidence="2 3" key="1">
    <citation type="submission" date="2016-03" db="EMBL/GenBank/DDBJ databases">
        <title>Niastella vici sp. nov., isolated from farmland soil.</title>
        <authorList>
            <person name="Chen L."/>
            <person name="Wang D."/>
            <person name="Yang S."/>
            <person name="Wang G."/>
        </authorList>
    </citation>
    <scope>NUCLEOTIDE SEQUENCE [LARGE SCALE GENOMIC DNA]</scope>
    <source>
        <strain evidence="2 3">DJ57</strain>
    </source>
</reference>
<comment type="caution">
    <text evidence="2">The sequence shown here is derived from an EMBL/GenBank/DDBJ whole genome shotgun (WGS) entry which is preliminary data.</text>
</comment>
<dbReference type="Proteomes" id="UP000192796">
    <property type="component" value="Unassembled WGS sequence"/>
</dbReference>
<feature type="signal peptide" evidence="1">
    <location>
        <begin position="1"/>
        <end position="20"/>
    </location>
</feature>